<evidence type="ECO:0000313" key="2">
    <source>
        <dbReference type="EMBL" id="DAE29588.1"/>
    </source>
</evidence>
<name>A0A8S5RF33_9VIRU</name>
<protein>
    <submittedName>
        <fullName evidence="2">Selenoprotein</fullName>
    </submittedName>
</protein>
<accession>A0A8S5RF33</accession>
<reference evidence="2" key="1">
    <citation type="journal article" date="2021" name="Proc. Natl. Acad. Sci. U.S.A.">
        <title>A Catalog of Tens of Thousands of Viruses from Human Metagenomes Reveals Hidden Associations with Chronic Diseases.</title>
        <authorList>
            <person name="Tisza M.J."/>
            <person name="Buck C.B."/>
        </authorList>
    </citation>
    <scope>NUCLEOTIDE SEQUENCE</scope>
    <source>
        <strain evidence="2">CtkyY8</strain>
    </source>
</reference>
<dbReference type="EMBL" id="BK059095">
    <property type="protein sequence ID" value="DAE29588.1"/>
    <property type="molecule type" value="Genomic_DNA"/>
</dbReference>
<sequence length="29" mass="3788">MQSFWKFFRNVFNMIGLFFIFFNIFFWIV</sequence>
<keyword evidence="1" id="KW-0812">Transmembrane</keyword>
<organism evidence="2">
    <name type="scientific">virus sp. ctkyY8</name>
    <dbReference type="NCBI Taxonomy" id="2827995"/>
    <lineage>
        <taxon>Viruses</taxon>
    </lineage>
</organism>
<feature type="transmembrane region" description="Helical" evidence="1">
    <location>
        <begin position="7"/>
        <end position="28"/>
    </location>
</feature>
<keyword evidence="1" id="KW-1133">Transmembrane helix</keyword>
<proteinExistence type="predicted"/>
<evidence type="ECO:0000256" key="1">
    <source>
        <dbReference type="SAM" id="Phobius"/>
    </source>
</evidence>
<keyword evidence="1" id="KW-0472">Membrane</keyword>